<dbReference type="PROSITE" id="PS00092">
    <property type="entry name" value="N6_MTASE"/>
    <property type="match status" value="1"/>
</dbReference>
<evidence type="ECO:0000256" key="6">
    <source>
        <dbReference type="ARBA" id="ARBA00047942"/>
    </source>
</evidence>
<feature type="domain" description="DNA methylase N-4/N-6" evidence="7">
    <location>
        <begin position="59"/>
        <end position="357"/>
    </location>
</feature>
<dbReference type="PRINTS" id="PR00506">
    <property type="entry name" value="D21N6MTFRASE"/>
</dbReference>
<dbReference type="InterPro" id="IPR002941">
    <property type="entry name" value="DNA_methylase_N4/N6"/>
</dbReference>
<protein>
    <recommendedName>
        <fullName evidence="2">site-specific DNA-methyltransferase (adenine-specific)</fullName>
        <ecNumber evidence="2">2.1.1.72</ecNumber>
    </recommendedName>
</protein>
<keyword evidence="5" id="KW-0949">S-adenosyl-L-methionine</keyword>
<comment type="catalytic activity">
    <reaction evidence="6">
        <text>a 2'-deoxyadenosine in DNA + S-adenosyl-L-methionine = an N(6)-methyl-2'-deoxyadenosine in DNA + S-adenosyl-L-homocysteine + H(+)</text>
        <dbReference type="Rhea" id="RHEA:15197"/>
        <dbReference type="Rhea" id="RHEA-COMP:12418"/>
        <dbReference type="Rhea" id="RHEA-COMP:12419"/>
        <dbReference type="ChEBI" id="CHEBI:15378"/>
        <dbReference type="ChEBI" id="CHEBI:57856"/>
        <dbReference type="ChEBI" id="CHEBI:59789"/>
        <dbReference type="ChEBI" id="CHEBI:90615"/>
        <dbReference type="ChEBI" id="CHEBI:90616"/>
        <dbReference type="EC" id="2.1.1.72"/>
    </reaction>
</comment>
<gene>
    <name evidence="8" type="ORF">Q8X39_03575</name>
</gene>
<sequence length="423" mass="47424">MQSEIDRLAELIGIPTTNLGKRSAALSFPDFGELNARLICADNLVALECLGQTESPRFDFCYIDPPYNTGQRFIYDDNRTSSARGIWGAHTNWMAFMLPRLLLAKKVMSDTGIIAVSIDDYEHHRLRVLMDAVFDEANHVGTLVVGRSKNGKGSQPGISVNHEYVLIFRRSDKATLRGLSESNPEGYDKSDSHGSYKIDGLFRKKGDASRRVDRPNMFFPLYYDDDGNVSTVKSGSTLKEVFPVDSSGIERRWLWGPEKTAKESWKLYASKSGVVYVKNYLTANKRVKIRSIWDNVGYLTEKATLEVKEIYGEKVFETPKPLTLIEHLVECCVDERGLVLDFFAGTGTTAHATENVNAADGGLRRVVLVEQNVPTPGTHIARTMGFGSLSDLTRHRLQYIQKQRPDYQFDVLDWTAETAMGSA</sequence>
<dbReference type="Gene3D" id="3.40.50.150">
    <property type="entry name" value="Vaccinia Virus protein VP39"/>
    <property type="match status" value="1"/>
</dbReference>
<keyword evidence="3 8" id="KW-0489">Methyltransferase</keyword>
<reference evidence="8 9" key="1">
    <citation type="submission" date="2023-08" db="EMBL/GenBank/DDBJ databases">
        <authorList>
            <person name="Roldan D.M."/>
            <person name="Menes R.J."/>
        </authorList>
    </citation>
    <scope>NUCLEOTIDE SEQUENCE [LARGE SCALE GENOMIC DNA]</scope>
    <source>
        <strain evidence="8 9">CCM 2812</strain>
    </source>
</reference>
<evidence type="ECO:0000256" key="3">
    <source>
        <dbReference type="ARBA" id="ARBA00022603"/>
    </source>
</evidence>
<evidence type="ECO:0000256" key="2">
    <source>
        <dbReference type="ARBA" id="ARBA00011900"/>
    </source>
</evidence>
<dbReference type="GO" id="GO:0032259">
    <property type="term" value="P:methylation"/>
    <property type="evidence" value="ECO:0007669"/>
    <property type="project" value="UniProtKB-KW"/>
</dbReference>
<evidence type="ECO:0000313" key="9">
    <source>
        <dbReference type="Proteomes" id="UP001235760"/>
    </source>
</evidence>
<dbReference type="SUPFAM" id="SSF53335">
    <property type="entry name" value="S-adenosyl-L-methionine-dependent methyltransferases"/>
    <property type="match status" value="1"/>
</dbReference>
<keyword evidence="4 8" id="KW-0808">Transferase</keyword>
<comment type="caution">
    <text evidence="8">The sequence shown here is derived from an EMBL/GenBank/DDBJ whole genome shotgun (WGS) entry which is preliminary data.</text>
</comment>
<name>A0ABT9G073_LEPDI</name>
<evidence type="ECO:0000256" key="5">
    <source>
        <dbReference type="ARBA" id="ARBA00022691"/>
    </source>
</evidence>
<evidence type="ECO:0000256" key="1">
    <source>
        <dbReference type="ARBA" id="ARBA00006594"/>
    </source>
</evidence>
<evidence type="ECO:0000313" key="8">
    <source>
        <dbReference type="EMBL" id="MDP4299702.1"/>
    </source>
</evidence>
<dbReference type="InterPro" id="IPR002052">
    <property type="entry name" value="DNA_methylase_N6_adenine_CS"/>
</dbReference>
<dbReference type="EC" id="2.1.1.72" evidence="2"/>
<evidence type="ECO:0000259" key="7">
    <source>
        <dbReference type="Pfam" id="PF01555"/>
    </source>
</evidence>
<organism evidence="8 9">
    <name type="scientific">Leptothrix discophora</name>
    <dbReference type="NCBI Taxonomy" id="89"/>
    <lineage>
        <taxon>Bacteria</taxon>
        <taxon>Pseudomonadati</taxon>
        <taxon>Pseudomonadota</taxon>
        <taxon>Betaproteobacteria</taxon>
        <taxon>Burkholderiales</taxon>
        <taxon>Sphaerotilaceae</taxon>
        <taxon>Leptothrix</taxon>
    </lineage>
</organism>
<dbReference type="Pfam" id="PF01555">
    <property type="entry name" value="N6_N4_Mtase"/>
    <property type="match status" value="1"/>
</dbReference>
<evidence type="ECO:0000256" key="4">
    <source>
        <dbReference type="ARBA" id="ARBA00022679"/>
    </source>
</evidence>
<dbReference type="InterPro" id="IPR002295">
    <property type="entry name" value="N4/N6-MTase_EcoPI_Mod-like"/>
</dbReference>
<dbReference type="GO" id="GO:0008168">
    <property type="term" value="F:methyltransferase activity"/>
    <property type="evidence" value="ECO:0007669"/>
    <property type="project" value="UniProtKB-KW"/>
</dbReference>
<comment type="similarity">
    <text evidence="1">Belongs to the N(4)/N(6)-methyltransferase family.</text>
</comment>
<keyword evidence="9" id="KW-1185">Reference proteome</keyword>
<accession>A0ABT9G073</accession>
<dbReference type="EMBL" id="JAUZEE010000001">
    <property type="protein sequence ID" value="MDP4299702.1"/>
    <property type="molecule type" value="Genomic_DNA"/>
</dbReference>
<dbReference type="InterPro" id="IPR029063">
    <property type="entry name" value="SAM-dependent_MTases_sf"/>
</dbReference>
<dbReference type="Proteomes" id="UP001235760">
    <property type="component" value="Unassembled WGS sequence"/>
</dbReference>
<proteinExistence type="inferred from homology"/>